<keyword evidence="5" id="KW-0539">Nucleus</keyword>
<gene>
    <name evidence="6" type="ORF">CCAM_LOCUS17811</name>
</gene>
<dbReference type="AlphaFoldDB" id="A0A484LHQ2"/>
<comment type="subcellular location">
    <subcellularLocation>
        <location evidence="1">Nucleus</location>
    </subcellularLocation>
</comment>
<keyword evidence="7" id="KW-1185">Reference proteome</keyword>
<dbReference type="OrthoDB" id="1879366at2759"/>
<dbReference type="EMBL" id="OOIL02001465">
    <property type="protein sequence ID" value="VFQ76035.1"/>
    <property type="molecule type" value="Genomic_DNA"/>
</dbReference>
<proteinExistence type="predicted"/>
<sequence>MPLLSLLKTNGKLVLVGLPEKLLDLLAFPLIMGMPITMQDAKGKEWTFQFKFWPNNNSKMYVLEVYTLYREYAIRGW</sequence>
<dbReference type="GO" id="GO:0005634">
    <property type="term" value="C:nucleus"/>
    <property type="evidence" value="ECO:0007669"/>
    <property type="project" value="UniProtKB-SubCell"/>
</dbReference>
<protein>
    <recommendedName>
        <fullName evidence="8">TF-B3 domain-containing protein</fullName>
    </recommendedName>
</protein>
<dbReference type="PANTHER" id="PTHR46245">
    <property type="entry name" value="B3 DOMAIN-CONTAINING PROTEIN OS07G0563300"/>
    <property type="match status" value="1"/>
</dbReference>
<evidence type="ECO:0000256" key="2">
    <source>
        <dbReference type="ARBA" id="ARBA00023015"/>
    </source>
</evidence>
<organism evidence="6 7">
    <name type="scientific">Cuscuta campestris</name>
    <dbReference type="NCBI Taxonomy" id="132261"/>
    <lineage>
        <taxon>Eukaryota</taxon>
        <taxon>Viridiplantae</taxon>
        <taxon>Streptophyta</taxon>
        <taxon>Embryophyta</taxon>
        <taxon>Tracheophyta</taxon>
        <taxon>Spermatophyta</taxon>
        <taxon>Magnoliopsida</taxon>
        <taxon>eudicotyledons</taxon>
        <taxon>Gunneridae</taxon>
        <taxon>Pentapetalae</taxon>
        <taxon>asterids</taxon>
        <taxon>lamiids</taxon>
        <taxon>Solanales</taxon>
        <taxon>Convolvulaceae</taxon>
        <taxon>Cuscuteae</taxon>
        <taxon>Cuscuta</taxon>
        <taxon>Cuscuta subgen. Grammica</taxon>
        <taxon>Cuscuta sect. Cleistogrammica</taxon>
    </lineage>
</organism>
<evidence type="ECO:0000313" key="7">
    <source>
        <dbReference type="Proteomes" id="UP000595140"/>
    </source>
</evidence>
<evidence type="ECO:0000256" key="5">
    <source>
        <dbReference type="ARBA" id="ARBA00023242"/>
    </source>
</evidence>
<reference evidence="6 7" key="1">
    <citation type="submission" date="2018-04" db="EMBL/GenBank/DDBJ databases">
        <authorList>
            <person name="Vogel A."/>
        </authorList>
    </citation>
    <scope>NUCLEOTIDE SEQUENCE [LARGE SCALE GENOMIC DNA]</scope>
</reference>
<dbReference type="Gene3D" id="2.40.330.10">
    <property type="entry name" value="DNA-binding pseudobarrel domain"/>
    <property type="match status" value="1"/>
</dbReference>
<keyword evidence="3" id="KW-0238">DNA-binding</keyword>
<evidence type="ECO:0008006" key="8">
    <source>
        <dbReference type="Google" id="ProtNLM"/>
    </source>
</evidence>
<accession>A0A484LHQ2</accession>
<dbReference type="GO" id="GO:0003677">
    <property type="term" value="F:DNA binding"/>
    <property type="evidence" value="ECO:0007669"/>
    <property type="project" value="UniProtKB-KW"/>
</dbReference>
<keyword evidence="2" id="KW-0805">Transcription regulation</keyword>
<evidence type="ECO:0000256" key="3">
    <source>
        <dbReference type="ARBA" id="ARBA00023125"/>
    </source>
</evidence>
<dbReference type="InterPro" id="IPR015300">
    <property type="entry name" value="DNA-bd_pseudobarrel_sf"/>
</dbReference>
<dbReference type="SUPFAM" id="SSF101936">
    <property type="entry name" value="DNA-binding pseudobarrel domain"/>
    <property type="match status" value="1"/>
</dbReference>
<name>A0A484LHQ2_9ASTE</name>
<keyword evidence="4" id="KW-0804">Transcription</keyword>
<evidence type="ECO:0000313" key="6">
    <source>
        <dbReference type="EMBL" id="VFQ76035.1"/>
    </source>
</evidence>
<evidence type="ECO:0000256" key="4">
    <source>
        <dbReference type="ARBA" id="ARBA00023163"/>
    </source>
</evidence>
<dbReference type="Proteomes" id="UP000595140">
    <property type="component" value="Unassembled WGS sequence"/>
</dbReference>
<evidence type="ECO:0000256" key="1">
    <source>
        <dbReference type="ARBA" id="ARBA00004123"/>
    </source>
</evidence>
<dbReference type="PANTHER" id="PTHR46245:SF2">
    <property type="entry name" value="B3 DOMAIN-CONTAINING TRANSCRIPTION REPRESSOR VAL2"/>
    <property type="match status" value="1"/>
</dbReference>